<evidence type="ECO:0008006" key="4">
    <source>
        <dbReference type="Google" id="ProtNLM"/>
    </source>
</evidence>
<organism evidence="2 3">
    <name type="scientific">Arenimonas terrae</name>
    <dbReference type="NCBI Taxonomy" id="2546226"/>
    <lineage>
        <taxon>Bacteria</taxon>
        <taxon>Pseudomonadati</taxon>
        <taxon>Pseudomonadota</taxon>
        <taxon>Gammaproteobacteria</taxon>
        <taxon>Lysobacterales</taxon>
        <taxon>Lysobacteraceae</taxon>
        <taxon>Arenimonas</taxon>
    </lineage>
</organism>
<accession>A0A5C4RV06</accession>
<keyword evidence="3" id="KW-1185">Reference proteome</keyword>
<dbReference type="AlphaFoldDB" id="A0A5C4RV06"/>
<proteinExistence type="predicted"/>
<keyword evidence="1" id="KW-1133">Transmembrane helix</keyword>
<evidence type="ECO:0000256" key="1">
    <source>
        <dbReference type="SAM" id="Phobius"/>
    </source>
</evidence>
<evidence type="ECO:0000313" key="3">
    <source>
        <dbReference type="Proteomes" id="UP000305760"/>
    </source>
</evidence>
<feature type="transmembrane region" description="Helical" evidence="1">
    <location>
        <begin position="98"/>
        <end position="119"/>
    </location>
</feature>
<dbReference type="RefSeq" id="WP_139445512.1">
    <property type="nucleotide sequence ID" value="NZ_SMDR01000001.1"/>
</dbReference>
<keyword evidence="1" id="KW-0472">Membrane</keyword>
<protein>
    <recommendedName>
        <fullName evidence="4">DUF2007 domain-containing protein</fullName>
    </recommendedName>
</protein>
<evidence type="ECO:0000313" key="2">
    <source>
        <dbReference type="EMBL" id="TNJ34775.1"/>
    </source>
</evidence>
<dbReference type="Proteomes" id="UP000305760">
    <property type="component" value="Unassembled WGS sequence"/>
</dbReference>
<dbReference type="OrthoDB" id="5569385at2"/>
<dbReference type="EMBL" id="SMDR01000001">
    <property type="protein sequence ID" value="TNJ34775.1"/>
    <property type="molecule type" value="Genomic_DNA"/>
</dbReference>
<name>A0A5C4RV06_9GAMM</name>
<keyword evidence="1" id="KW-0812">Transmembrane</keyword>
<dbReference type="Pfam" id="PF19661">
    <property type="entry name" value="DUF6164"/>
    <property type="match status" value="1"/>
</dbReference>
<dbReference type="InterPro" id="IPR046162">
    <property type="entry name" value="DUF6164"/>
</dbReference>
<reference evidence="2 3" key="1">
    <citation type="submission" date="2019-03" db="EMBL/GenBank/DDBJ databases">
        <title>Arenimonas daejeonensis sp. nov., isolated from compost.</title>
        <authorList>
            <person name="Jeon C.O."/>
        </authorList>
    </citation>
    <scope>NUCLEOTIDE SEQUENCE [LARGE SCALE GENOMIC DNA]</scope>
    <source>
        <strain evidence="2 3">R29</strain>
    </source>
</reference>
<comment type="caution">
    <text evidence="2">The sequence shown here is derived from an EMBL/GenBank/DDBJ whole genome shotgun (WGS) entry which is preliminary data.</text>
</comment>
<sequence length="121" mass="13481">MAILLLNLRHVPDDEADEVRALLDAQGIAYYETAPGPFGISAGGLWLADAAQEERARLRLHEYQAERARRAVESREAERREGQLRGTWGLLRENPLQAVAAVIGILFVLAVTVLPFLFFGR</sequence>
<gene>
    <name evidence="2" type="ORF">E1B00_03055</name>
</gene>